<dbReference type="Gene3D" id="1.25.40.10">
    <property type="entry name" value="Tetratricopeptide repeat domain"/>
    <property type="match status" value="2"/>
</dbReference>
<dbReference type="AlphaFoldDB" id="A0AAN8UVF6"/>
<dbReference type="GO" id="GO:0003723">
    <property type="term" value="F:RNA binding"/>
    <property type="evidence" value="ECO:0007669"/>
    <property type="project" value="InterPro"/>
</dbReference>
<evidence type="ECO:0000313" key="3">
    <source>
        <dbReference type="EMBL" id="KAK6918356.1"/>
    </source>
</evidence>
<evidence type="ECO:0000256" key="1">
    <source>
        <dbReference type="ARBA" id="ARBA00022737"/>
    </source>
</evidence>
<dbReference type="PROSITE" id="PS51375">
    <property type="entry name" value="PPR"/>
    <property type="match status" value="3"/>
</dbReference>
<reference evidence="3 4" key="1">
    <citation type="submission" date="2023-12" db="EMBL/GenBank/DDBJ databases">
        <title>A high-quality genome assembly for Dillenia turbinata (Dilleniales).</title>
        <authorList>
            <person name="Chanderbali A."/>
        </authorList>
    </citation>
    <scope>NUCLEOTIDE SEQUENCE [LARGE SCALE GENOMIC DNA]</scope>
    <source>
        <strain evidence="3">LSX21</strain>
        <tissue evidence="3">Leaf</tissue>
    </source>
</reference>
<keyword evidence="4" id="KW-1185">Reference proteome</keyword>
<dbReference type="PANTHER" id="PTHR47926">
    <property type="entry name" value="PENTATRICOPEPTIDE REPEAT-CONTAINING PROTEIN"/>
    <property type="match status" value="1"/>
</dbReference>
<dbReference type="Pfam" id="PF13041">
    <property type="entry name" value="PPR_2"/>
    <property type="match status" value="1"/>
</dbReference>
<dbReference type="PANTHER" id="PTHR47926:SF511">
    <property type="entry name" value="PENTATRICOPEPTIDE REPEAT-CONTAINING PROTEIN"/>
    <property type="match status" value="1"/>
</dbReference>
<proteinExistence type="predicted"/>
<feature type="repeat" description="PPR" evidence="2">
    <location>
        <begin position="114"/>
        <end position="148"/>
    </location>
</feature>
<keyword evidence="1" id="KW-0677">Repeat</keyword>
<feature type="repeat" description="PPR" evidence="2">
    <location>
        <begin position="215"/>
        <end position="249"/>
    </location>
</feature>
<dbReference type="GO" id="GO:0009451">
    <property type="term" value="P:RNA modification"/>
    <property type="evidence" value="ECO:0007669"/>
    <property type="project" value="InterPro"/>
</dbReference>
<accession>A0AAN8UVF6</accession>
<dbReference type="InterPro" id="IPR046960">
    <property type="entry name" value="PPR_At4g14850-like_plant"/>
</dbReference>
<protein>
    <submittedName>
        <fullName evidence="3">Pentatricopeptide repeat</fullName>
    </submittedName>
</protein>
<dbReference type="EMBL" id="JBAMMX010000022">
    <property type="protein sequence ID" value="KAK6918356.1"/>
    <property type="molecule type" value="Genomic_DNA"/>
</dbReference>
<comment type="caution">
    <text evidence="3">The sequence shown here is derived from an EMBL/GenBank/DDBJ whole genome shotgun (WGS) entry which is preliminary data.</text>
</comment>
<name>A0AAN8UVF6_9MAGN</name>
<evidence type="ECO:0000256" key="2">
    <source>
        <dbReference type="PROSITE-ProRule" id="PRU00708"/>
    </source>
</evidence>
<dbReference type="NCBIfam" id="TIGR00756">
    <property type="entry name" value="PPR"/>
    <property type="match status" value="3"/>
</dbReference>
<dbReference type="Proteomes" id="UP001370490">
    <property type="component" value="Unassembled WGS sequence"/>
</dbReference>
<feature type="repeat" description="PPR" evidence="2">
    <location>
        <begin position="44"/>
        <end position="78"/>
    </location>
</feature>
<evidence type="ECO:0000313" key="4">
    <source>
        <dbReference type="Proteomes" id="UP001370490"/>
    </source>
</evidence>
<organism evidence="3 4">
    <name type="scientific">Dillenia turbinata</name>
    <dbReference type="NCBI Taxonomy" id="194707"/>
    <lineage>
        <taxon>Eukaryota</taxon>
        <taxon>Viridiplantae</taxon>
        <taxon>Streptophyta</taxon>
        <taxon>Embryophyta</taxon>
        <taxon>Tracheophyta</taxon>
        <taxon>Spermatophyta</taxon>
        <taxon>Magnoliopsida</taxon>
        <taxon>eudicotyledons</taxon>
        <taxon>Gunneridae</taxon>
        <taxon>Pentapetalae</taxon>
        <taxon>Dilleniales</taxon>
        <taxon>Dilleniaceae</taxon>
        <taxon>Dillenia</taxon>
    </lineage>
</organism>
<dbReference type="Pfam" id="PF01535">
    <property type="entry name" value="PPR"/>
    <property type="match status" value="4"/>
</dbReference>
<gene>
    <name evidence="3" type="ORF">RJ641_016778</name>
</gene>
<sequence length="348" mass="37748">MKSEMVTPGPDHVTFKGLLRASIEAVALLNNEMGHVFKSIAPRDLVMWNVIASCYAINGLAEEAAKIFSLMHSEVIRPAYDLDLLVASALVDAYAKSDCIDDARRTFEGMTPRNVVSWTTMIVGYGRHGDEKEAMNLLKEMLREDFCPDELTLASTLSSCANISSCCEVTQVPSHAMEKGLQAFCSIVNALINAYSKRGSIASTFVCFNLAADHDLITWTSMIGAYASHGLSREAIGMFEKMLSNSVRRDSAHYTCLIDLLRRAGLLNEALNSITSMPSEPTSNALGAIVVVGCGLLGKLAQLVSSDNATHEALEVYAMLETLVGSMKDEDCPEIVSILAVLVMNSLY</sequence>
<dbReference type="InterPro" id="IPR002885">
    <property type="entry name" value="PPR_rpt"/>
</dbReference>
<dbReference type="InterPro" id="IPR011990">
    <property type="entry name" value="TPR-like_helical_dom_sf"/>
</dbReference>
<dbReference type="FunFam" id="1.25.40.10:FF:000396">
    <property type="entry name" value="Pentatricopeptide repeat-containing protein At2g36730"/>
    <property type="match status" value="1"/>
</dbReference>